<sequence length="280" mass="30221">MTTLSADRKAEVDLTPMCQMFADFTDQFNAADAVTRAALARQDVAARDVRAEFLDRLDDLSGELLAARRATATTILESKRHVIPTSFIISEHRIDPDNPVLQEPSQKFLAGKSGGFLYIVDERTGLPVLTDSEIYPMSLPSRSEERLKLICSLLVPCEYGVKFMKAAKTVADVVPVPGLLLAVPIMEKVLSGLKMAVKGLSLAKEALSTTLVEFVRKGDPKGNFHGVVQHARDDGSVFWARPLDVQATPTANGTATTNEPATTNDAATTNEPTAPGPNDV</sequence>
<feature type="compositionally biased region" description="Low complexity" evidence="1">
    <location>
        <begin position="248"/>
        <end position="273"/>
    </location>
</feature>
<dbReference type="RefSeq" id="XP_008605585.1">
    <property type="nucleotide sequence ID" value="XM_008607363.1"/>
</dbReference>
<dbReference type="InParanoid" id="T0R1A8"/>
<dbReference type="VEuPathDB" id="FungiDB:SDRG_01813"/>
<dbReference type="OrthoDB" id="10486025at2759"/>
<dbReference type="GeneID" id="19942540"/>
<evidence type="ECO:0000313" key="2">
    <source>
        <dbReference type="EMBL" id="EQC40741.1"/>
    </source>
</evidence>
<feature type="region of interest" description="Disordered" evidence="1">
    <location>
        <begin position="248"/>
        <end position="280"/>
    </location>
</feature>
<evidence type="ECO:0000256" key="1">
    <source>
        <dbReference type="SAM" id="MobiDB-lite"/>
    </source>
</evidence>
<dbReference type="OMA" id="MYTEHRI"/>
<reference evidence="2 3" key="1">
    <citation type="submission" date="2012-04" db="EMBL/GenBank/DDBJ databases">
        <title>The Genome Sequence of Saprolegnia declina VS20.</title>
        <authorList>
            <consortium name="The Broad Institute Genome Sequencing Platform"/>
            <person name="Russ C."/>
            <person name="Nusbaum C."/>
            <person name="Tyler B."/>
            <person name="van West P."/>
            <person name="Dieguez-Uribeondo J."/>
            <person name="de Bruijn I."/>
            <person name="Tripathy S."/>
            <person name="Jiang R."/>
            <person name="Young S.K."/>
            <person name="Zeng Q."/>
            <person name="Gargeya S."/>
            <person name="Fitzgerald M."/>
            <person name="Haas B."/>
            <person name="Abouelleil A."/>
            <person name="Alvarado L."/>
            <person name="Arachchi H.M."/>
            <person name="Berlin A."/>
            <person name="Chapman S.B."/>
            <person name="Goldberg J."/>
            <person name="Griggs A."/>
            <person name="Gujja S."/>
            <person name="Hansen M."/>
            <person name="Howarth C."/>
            <person name="Imamovic A."/>
            <person name="Larimer J."/>
            <person name="McCowen C."/>
            <person name="Montmayeur A."/>
            <person name="Murphy C."/>
            <person name="Neiman D."/>
            <person name="Pearson M."/>
            <person name="Priest M."/>
            <person name="Roberts A."/>
            <person name="Saif S."/>
            <person name="Shea T."/>
            <person name="Sisk P."/>
            <person name="Sykes S."/>
            <person name="Wortman J."/>
            <person name="Nusbaum C."/>
            <person name="Birren B."/>
        </authorList>
    </citation>
    <scope>NUCLEOTIDE SEQUENCE [LARGE SCALE GENOMIC DNA]</scope>
    <source>
        <strain evidence="2 3">VS20</strain>
    </source>
</reference>
<dbReference type="Proteomes" id="UP000030762">
    <property type="component" value="Unassembled WGS sequence"/>
</dbReference>
<gene>
    <name evidence="2" type="ORF">SDRG_01813</name>
</gene>
<dbReference type="EMBL" id="JH767135">
    <property type="protein sequence ID" value="EQC40741.1"/>
    <property type="molecule type" value="Genomic_DNA"/>
</dbReference>
<dbReference type="AlphaFoldDB" id="T0R1A8"/>
<name>T0R1A8_SAPDV</name>
<organism evidence="2 3">
    <name type="scientific">Saprolegnia diclina (strain VS20)</name>
    <dbReference type="NCBI Taxonomy" id="1156394"/>
    <lineage>
        <taxon>Eukaryota</taxon>
        <taxon>Sar</taxon>
        <taxon>Stramenopiles</taxon>
        <taxon>Oomycota</taxon>
        <taxon>Saprolegniomycetes</taxon>
        <taxon>Saprolegniales</taxon>
        <taxon>Saprolegniaceae</taxon>
        <taxon>Saprolegnia</taxon>
    </lineage>
</organism>
<proteinExistence type="predicted"/>
<keyword evidence="3" id="KW-1185">Reference proteome</keyword>
<accession>T0R1A8</accession>
<evidence type="ECO:0000313" key="3">
    <source>
        <dbReference type="Proteomes" id="UP000030762"/>
    </source>
</evidence>
<protein>
    <submittedName>
        <fullName evidence="2">Uncharacterized protein</fullName>
    </submittedName>
</protein>